<evidence type="ECO:0000313" key="3">
    <source>
        <dbReference type="Proteomes" id="UP000192418"/>
    </source>
</evidence>
<keyword evidence="3" id="KW-1185">Reference proteome</keyword>
<accession>A0A1W2DGC3</accession>
<dbReference type="STRING" id="1121400.SAMN02746065_11798"/>
<dbReference type="CDD" id="cd00158">
    <property type="entry name" value="RHOD"/>
    <property type="match status" value="1"/>
</dbReference>
<dbReference type="GO" id="GO:0004792">
    <property type="term" value="F:thiosulfate-cyanide sulfurtransferase activity"/>
    <property type="evidence" value="ECO:0007669"/>
    <property type="project" value="InterPro"/>
</dbReference>
<dbReference type="Proteomes" id="UP000192418">
    <property type="component" value="Unassembled WGS sequence"/>
</dbReference>
<name>A0A1W2DGC3_9BACT</name>
<reference evidence="2 3" key="1">
    <citation type="submission" date="2017-04" db="EMBL/GenBank/DDBJ databases">
        <authorList>
            <person name="Afonso C.L."/>
            <person name="Miller P.J."/>
            <person name="Scott M.A."/>
            <person name="Spackman E."/>
            <person name="Goraichik I."/>
            <person name="Dimitrov K.M."/>
            <person name="Suarez D.L."/>
            <person name="Swayne D.E."/>
        </authorList>
    </citation>
    <scope>NUCLEOTIDE SEQUENCE [LARGE SCALE GENOMIC DNA]</scope>
    <source>
        <strain evidence="2 3">DSM 3385</strain>
    </source>
</reference>
<dbReference type="InterPro" id="IPR036873">
    <property type="entry name" value="Rhodanese-like_dom_sf"/>
</dbReference>
<dbReference type="Pfam" id="PF00581">
    <property type="entry name" value="Rhodanese"/>
    <property type="match status" value="1"/>
</dbReference>
<protein>
    <submittedName>
        <fullName evidence="2">Rhodanese-like domain-containing protein</fullName>
    </submittedName>
</protein>
<dbReference type="EMBL" id="FWXY01000017">
    <property type="protein sequence ID" value="SMC96559.1"/>
    <property type="molecule type" value="Genomic_DNA"/>
</dbReference>
<evidence type="ECO:0000313" key="2">
    <source>
        <dbReference type="EMBL" id="SMC96559.1"/>
    </source>
</evidence>
<sequence length="73" mass="8441">MKWKQFLTPAKSLDTNEAKAFMDQRDVDEFTVLDVRQPSEYEQGHIPGATLIPLPELGDRLHELDPQKTQLVY</sequence>
<dbReference type="SUPFAM" id="SSF52821">
    <property type="entry name" value="Rhodanese/Cell cycle control phosphatase"/>
    <property type="match status" value="1"/>
</dbReference>
<dbReference type="InterPro" id="IPR050229">
    <property type="entry name" value="GlpE_sulfurtransferase"/>
</dbReference>
<dbReference type="PROSITE" id="PS50206">
    <property type="entry name" value="RHODANESE_3"/>
    <property type="match status" value="1"/>
</dbReference>
<dbReference type="InterPro" id="IPR001307">
    <property type="entry name" value="Thiosulphate_STrfase_CS"/>
</dbReference>
<dbReference type="InterPro" id="IPR001763">
    <property type="entry name" value="Rhodanese-like_dom"/>
</dbReference>
<dbReference type="PANTHER" id="PTHR43031:SF1">
    <property type="entry name" value="PYRIDINE NUCLEOTIDE-DISULPHIDE OXIDOREDUCTASE"/>
    <property type="match status" value="1"/>
</dbReference>
<proteinExistence type="predicted"/>
<feature type="domain" description="Rhodanese" evidence="1">
    <location>
        <begin position="26"/>
        <end position="73"/>
    </location>
</feature>
<dbReference type="AlphaFoldDB" id="A0A1W2DGC3"/>
<dbReference type="Gene3D" id="3.40.250.10">
    <property type="entry name" value="Rhodanese-like domain"/>
    <property type="match status" value="1"/>
</dbReference>
<dbReference type="PANTHER" id="PTHR43031">
    <property type="entry name" value="FAD-DEPENDENT OXIDOREDUCTASE"/>
    <property type="match status" value="1"/>
</dbReference>
<dbReference type="PROSITE" id="PS00380">
    <property type="entry name" value="RHODANESE_1"/>
    <property type="match status" value="1"/>
</dbReference>
<evidence type="ECO:0000259" key="1">
    <source>
        <dbReference type="PROSITE" id="PS50206"/>
    </source>
</evidence>
<organism evidence="2 3">
    <name type="scientific">Desulfocicer vacuolatum DSM 3385</name>
    <dbReference type="NCBI Taxonomy" id="1121400"/>
    <lineage>
        <taxon>Bacteria</taxon>
        <taxon>Pseudomonadati</taxon>
        <taxon>Thermodesulfobacteriota</taxon>
        <taxon>Desulfobacteria</taxon>
        <taxon>Desulfobacterales</taxon>
        <taxon>Desulfobacteraceae</taxon>
        <taxon>Desulfocicer</taxon>
    </lineage>
</organism>
<gene>
    <name evidence="2" type="ORF">SAMN02746065_11798</name>
</gene>